<feature type="compositionally biased region" description="Basic and acidic residues" evidence="2">
    <location>
        <begin position="139"/>
        <end position="150"/>
    </location>
</feature>
<feature type="region of interest" description="Disordered" evidence="2">
    <location>
        <begin position="112"/>
        <end position="268"/>
    </location>
</feature>
<keyword evidence="1" id="KW-0175">Coiled coil</keyword>
<dbReference type="GO" id="GO:0007268">
    <property type="term" value="P:chemical synaptic transmission"/>
    <property type="evidence" value="ECO:0007669"/>
    <property type="project" value="InterPro"/>
</dbReference>
<evidence type="ECO:0000313" key="3">
    <source>
        <dbReference type="EMBL" id="KAG5839241.1"/>
    </source>
</evidence>
<sequence length="882" mass="99685">MMSKLSFRRNEKVPFKHIAHGLIPAATIAPRPAVPRTPPPRSPYPSPERPRSALAAAILSSSLTGRTVAIPPPRQRSYSESECSHSENWTALEPYASTAEFTRSRWSQSEVVRPRLPSPEQIAGLYDDEDDDEEEEEVERNVLSDPDEGHIYQSLERQGRSPVNNKIYAVPNKLGGGQCEFSDGTDESAYGVVPTQLAEEDSARRERAPSVKVERQLSSQRAASSPDFANDLSMESPKASRCSPRKRRASKRSSVRDAQTVAEDEASREVVEMQKELMQGLREQNQRLAAEKQALAQKCEQQDLLLQRSQERLQQLEQHRPRLQASRDPSPSAGERAELHALRQQAQELVDENDGLKMTVHRLNVELSRYQAKFRPLPKEESTRISGLPPKGPAPPWLLDTKYLSPLLLAYEDRISEKDSLLQDCEEELKRFRERVEQVVQENEKLHEQLGKTRGVSQKEWRQLQDQAKLVLKENQVLMEQLEVQQAKSKDSHSRHLQEVSKVTKELMLLEAEKESLQEELQEARGELQQARSSLEGAVSWEEHCAITNKLKRLLEQEEERRKSEVEDLMSRVSSLQTEKKSLLLEKTKLAADSKSMEEELEMSRHANRKAQRKVGLLKQQMEDSLDKELLAHQYLSGVVALAEKTTQERDQLIHMASTLEQDKQGVLAQIIQGTLRLGKLQEKVKVYKKQAAARLGVLGHRLLEQEDDFAGKAASYQREIRHLQRLLRDKQEALDGALQQKRAAEGELEIVWESTARENLRIKEALLESLTKDSLAEALDRSPSPHAGLLALGLVPGPTLGCWSQQQQEEEPFPSPLTRPGGSAPSLTSRGGARRPRAPPQPHVRVRLGPAAEPVLRREREERLGLLLVDPLGLTQRRAAD</sequence>
<feature type="region of interest" description="Disordered" evidence="2">
    <location>
        <begin position="316"/>
        <end position="336"/>
    </location>
</feature>
<evidence type="ECO:0008006" key="5">
    <source>
        <dbReference type="Google" id="ProtNLM"/>
    </source>
</evidence>
<feature type="compositionally biased region" description="Low complexity" evidence="2">
    <location>
        <begin position="52"/>
        <end position="63"/>
    </location>
</feature>
<feature type="coiled-coil region" evidence="1">
    <location>
        <begin position="500"/>
        <end position="663"/>
    </location>
</feature>
<dbReference type="EMBL" id="JAFIRN010000011">
    <property type="protein sequence ID" value="KAG5839241.1"/>
    <property type="molecule type" value="Genomic_DNA"/>
</dbReference>
<organism evidence="3 4">
    <name type="scientific">Anguilla anguilla</name>
    <name type="common">European freshwater eel</name>
    <name type="synonym">Muraena anguilla</name>
    <dbReference type="NCBI Taxonomy" id="7936"/>
    <lineage>
        <taxon>Eukaryota</taxon>
        <taxon>Metazoa</taxon>
        <taxon>Chordata</taxon>
        <taxon>Craniata</taxon>
        <taxon>Vertebrata</taxon>
        <taxon>Euteleostomi</taxon>
        <taxon>Actinopterygii</taxon>
        <taxon>Neopterygii</taxon>
        <taxon>Teleostei</taxon>
        <taxon>Anguilliformes</taxon>
        <taxon>Anguillidae</taxon>
        <taxon>Anguilla</taxon>
    </lineage>
</organism>
<feature type="compositionally biased region" description="Acidic residues" evidence="2">
    <location>
        <begin position="126"/>
        <end position="138"/>
    </location>
</feature>
<gene>
    <name evidence="3" type="ORF">ANANG_G00202960</name>
</gene>
<feature type="region of interest" description="Disordered" evidence="2">
    <location>
        <begin position="802"/>
        <end position="857"/>
    </location>
</feature>
<feature type="coiled-coil region" evidence="1">
    <location>
        <begin position="408"/>
        <end position="449"/>
    </location>
</feature>
<dbReference type="GO" id="GO:0045202">
    <property type="term" value="C:synapse"/>
    <property type="evidence" value="ECO:0007669"/>
    <property type="project" value="GOC"/>
</dbReference>
<name>A0A9D3LZK3_ANGAN</name>
<dbReference type="PANTHER" id="PTHR36170">
    <property type="entry name" value="CENTROSOMAL PROTEIN OF 89 KDA"/>
    <property type="match status" value="1"/>
</dbReference>
<feature type="coiled-coil region" evidence="1">
    <location>
        <begin position="714"/>
        <end position="748"/>
    </location>
</feature>
<dbReference type="PANTHER" id="PTHR36170:SF1">
    <property type="entry name" value="CENTROSOMAL PROTEIN OF 89 KDA"/>
    <property type="match status" value="1"/>
</dbReference>
<dbReference type="Proteomes" id="UP001044222">
    <property type="component" value="Chromosome 11"/>
</dbReference>
<dbReference type="GO" id="GO:0060271">
    <property type="term" value="P:cilium assembly"/>
    <property type="evidence" value="ECO:0007669"/>
    <property type="project" value="InterPro"/>
</dbReference>
<dbReference type="InterPro" id="IPR033545">
    <property type="entry name" value="CEP89"/>
</dbReference>
<comment type="caution">
    <text evidence="3">The sequence shown here is derived from an EMBL/GenBank/DDBJ whole genome shotgun (WGS) entry which is preliminary data.</text>
</comment>
<evidence type="ECO:0000256" key="2">
    <source>
        <dbReference type="SAM" id="MobiDB-lite"/>
    </source>
</evidence>
<proteinExistence type="predicted"/>
<reference evidence="3" key="1">
    <citation type="submission" date="2021-01" db="EMBL/GenBank/DDBJ databases">
        <title>A chromosome-scale assembly of European eel, Anguilla anguilla.</title>
        <authorList>
            <person name="Henkel C."/>
            <person name="Jong-Raadsen S.A."/>
            <person name="Dufour S."/>
            <person name="Weltzien F.-A."/>
            <person name="Palstra A.P."/>
            <person name="Pelster B."/>
            <person name="Spaink H.P."/>
            <person name="Van Den Thillart G.E."/>
            <person name="Jansen H."/>
            <person name="Zahm M."/>
            <person name="Klopp C."/>
            <person name="Cedric C."/>
            <person name="Louis A."/>
            <person name="Berthelot C."/>
            <person name="Parey E."/>
            <person name="Roest Crollius H."/>
            <person name="Montfort J."/>
            <person name="Robinson-Rechavi M."/>
            <person name="Bucao C."/>
            <person name="Bouchez O."/>
            <person name="Gislard M."/>
            <person name="Lluch J."/>
            <person name="Milhes M."/>
            <person name="Lampietro C."/>
            <person name="Lopez Roques C."/>
            <person name="Donnadieu C."/>
            <person name="Braasch I."/>
            <person name="Desvignes T."/>
            <person name="Postlethwait J."/>
            <person name="Bobe J."/>
            <person name="Guiguen Y."/>
            <person name="Dirks R."/>
        </authorList>
    </citation>
    <scope>NUCLEOTIDE SEQUENCE</scope>
    <source>
        <strain evidence="3">Tag_6206</strain>
        <tissue evidence="3">Liver</tissue>
    </source>
</reference>
<evidence type="ECO:0000313" key="4">
    <source>
        <dbReference type="Proteomes" id="UP001044222"/>
    </source>
</evidence>
<protein>
    <recommendedName>
        <fullName evidence="5">Centrosomal protein of 89 kDa</fullName>
    </recommendedName>
</protein>
<evidence type="ECO:0000256" key="1">
    <source>
        <dbReference type="SAM" id="Coils"/>
    </source>
</evidence>
<keyword evidence="4" id="KW-1185">Reference proteome</keyword>
<feature type="region of interest" description="Disordered" evidence="2">
    <location>
        <begin position="28"/>
        <end position="82"/>
    </location>
</feature>
<dbReference type="GO" id="GO:0097539">
    <property type="term" value="C:ciliary transition fiber"/>
    <property type="evidence" value="ECO:0007669"/>
    <property type="project" value="TreeGrafter"/>
</dbReference>
<feature type="compositionally biased region" description="Basic and acidic residues" evidence="2">
    <location>
        <begin position="201"/>
        <end position="215"/>
    </location>
</feature>
<dbReference type="GO" id="GO:0007005">
    <property type="term" value="P:mitochondrion organization"/>
    <property type="evidence" value="ECO:0007669"/>
    <property type="project" value="InterPro"/>
</dbReference>
<dbReference type="GO" id="GO:0005814">
    <property type="term" value="C:centriole"/>
    <property type="evidence" value="ECO:0007669"/>
    <property type="project" value="InterPro"/>
</dbReference>
<dbReference type="AlphaFoldDB" id="A0A9D3LZK3"/>
<accession>A0A9D3LZK3</accession>
<feature type="compositionally biased region" description="Pro residues" evidence="2">
    <location>
        <begin position="32"/>
        <end position="47"/>
    </location>
</feature>
<feature type="compositionally biased region" description="Basic residues" evidence="2">
    <location>
        <begin position="243"/>
        <end position="253"/>
    </location>
</feature>